<keyword evidence="2 5" id="KW-0689">Ribosomal protein</keyword>
<evidence type="ECO:0000313" key="7">
    <source>
        <dbReference type="EMBL" id="SPD72283.1"/>
    </source>
</evidence>
<comment type="function">
    <text evidence="5">Forms part of the polypeptide exit tunnel.</text>
</comment>
<accession>A0A445MS58</accession>
<evidence type="ECO:0000256" key="5">
    <source>
        <dbReference type="HAMAP-Rule" id="MF_01328"/>
    </source>
</evidence>
<reference evidence="7" key="1">
    <citation type="submission" date="2018-01" db="EMBL/GenBank/DDBJ databases">
        <authorList>
            <person name="Regsiter A."/>
            <person name="William W."/>
        </authorList>
    </citation>
    <scope>NUCLEOTIDE SEQUENCE</scope>
    <source>
        <strain evidence="7">TRIP AH-1</strain>
    </source>
</reference>
<dbReference type="AlphaFoldDB" id="A0A445MS58"/>
<dbReference type="GO" id="GO:0019843">
    <property type="term" value="F:rRNA binding"/>
    <property type="evidence" value="ECO:0007669"/>
    <property type="project" value="UniProtKB-UniRule"/>
</dbReference>
<dbReference type="NCBIfam" id="TIGR03953">
    <property type="entry name" value="rplD_bact"/>
    <property type="match status" value="1"/>
</dbReference>
<feature type="region of interest" description="Disordered" evidence="6">
    <location>
        <begin position="67"/>
        <end position="91"/>
    </location>
</feature>
<dbReference type="GO" id="GO:0005840">
    <property type="term" value="C:ribosome"/>
    <property type="evidence" value="ECO:0007669"/>
    <property type="project" value="UniProtKB-KW"/>
</dbReference>
<evidence type="ECO:0000256" key="1">
    <source>
        <dbReference type="ARBA" id="ARBA00010528"/>
    </source>
</evidence>
<dbReference type="GO" id="GO:1990904">
    <property type="term" value="C:ribonucleoprotein complex"/>
    <property type="evidence" value="ECO:0007669"/>
    <property type="project" value="UniProtKB-KW"/>
</dbReference>
<organism evidence="7">
    <name type="scientific">uncultured Desulfobacterium sp</name>
    <dbReference type="NCBI Taxonomy" id="201089"/>
    <lineage>
        <taxon>Bacteria</taxon>
        <taxon>Pseudomonadati</taxon>
        <taxon>Thermodesulfobacteriota</taxon>
        <taxon>Desulfobacteria</taxon>
        <taxon>Desulfobacterales</taxon>
        <taxon>Desulfobacteriaceae</taxon>
        <taxon>Desulfobacterium</taxon>
        <taxon>environmental samples</taxon>
    </lineage>
</organism>
<gene>
    <name evidence="5 7" type="primary">rplD</name>
    <name evidence="7" type="ORF">PITCH_A1280029</name>
</gene>
<comment type="similarity">
    <text evidence="1 5">Belongs to the universal ribosomal protein uL4 family.</text>
</comment>
<name>A0A445MS58_9BACT</name>
<sequence>MTVVDVYNLQKEKISQVELNDNVFDVPIKKHVLHQVVVSQAANHRSGTAAAKGRSDVRGSTIKLYRQKGTGRARAGSATSPTRRGGGAAFGPVPRKYENKVAKKVKKAALCMALTDKVKTDQLFVVSDFNLPEIKTKKFVGIMKTFDVNKALIVTLDKVDSLEKSSRNIPTVKVMRYQGLNVYDILKYDHLFLEQSTIGKIQEALCL</sequence>
<dbReference type="EMBL" id="OJIN01000033">
    <property type="protein sequence ID" value="SPD72283.1"/>
    <property type="molecule type" value="Genomic_DNA"/>
</dbReference>
<comment type="subunit">
    <text evidence="5">Part of the 50S ribosomal subunit.</text>
</comment>
<protein>
    <recommendedName>
        <fullName evidence="4 5">Large ribosomal subunit protein uL4</fullName>
    </recommendedName>
</protein>
<comment type="function">
    <text evidence="5">One of the primary rRNA binding proteins, this protein initially binds near the 5'-end of the 23S rRNA. It is important during the early stages of 50S assembly. It makes multiple contacts with different domains of the 23S rRNA in the assembled 50S subunit and ribosome.</text>
</comment>
<evidence type="ECO:0000256" key="3">
    <source>
        <dbReference type="ARBA" id="ARBA00023274"/>
    </source>
</evidence>
<evidence type="ECO:0000256" key="6">
    <source>
        <dbReference type="SAM" id="MobiDB-lite"/>
    </source>
</evidence>
<dbReference type="Gene3D" id="3.40.1370.10">
    <property type="match status" value="1"/>
</dbReference>
<keyword evidence="3 5" id="KW-0687">Ribonucleoprotein</keyword>
<dbReference type="InterPro" id="IPR002136">
    <property type="entry name" value="Ribosomal_uL4"/>
</dbReference>
<dbReference type="InterPro" id="IPR023574">
    <property type="entry name" value="Ribosomal_uL4_dom_sf"/>
</dbReference>
<dbReference type="SUPFAM" id="SSF52166">
    <property type="entry name" value="Ribosomal protein L4"/>
    <property type="match status" value="1"/>
</dbReference>
<keyword evidence="5" id="KW-0699">rRNA-binding</keyword>
<dbReference type="Pfam" id="PF00573">
    <property type="entry name" value="Ribosomal_L4"/>
    <property type="match status" value="1"/>
</dbReference>
<dbReference type="InterPro" id="IPR013005">
    <property type="entry name" value="Ribosomal_uL4-like"/>
</dbReference>
<dbReference type="PANTHER" id="PTHR10746:SF6">
    <property type="entry name" value="LARGE RIBOSOMAL SUBUNIT PROTEIN UL4M"/>
    <property type="match status" value="1"/>
</dbReference>
<dbReference type="PANTHER" id="PTHR10746">
    <property type="entry name" value="50S RIBOSOMAL PROTEIN L4"/>
    <property type="match status" value="1"/>
</dbReference>
<dbReference type="GO" id="GO:0003735">
    <property type="term" value="F:structural constituent of ribosome"/>
    <property type="evidence" value="ECO:0007669"/>
    <property type="project" value="InterPro"/>
</dbReference>
<proteinExistence type="inferred from homology"/>
<keyword evidence="5" id="KW-0694">RNA-binding</keyword>
<dbReference type="GO" id="GO:0006412">
    <property type="term" value="P:translation"/>
    <property type="evidence" value="ECO:0007669"/>
    <property type="project" value="UniProtKB-UniRule"/>
</dbReference>
<dbReference type="HAMAP" id="MF_01328_B">
    <property type="entry name" value="Ribosomal_uL4_B"/>
    <property type="match status" value="1"/>
</dbReference>
<evidence type="ECO:0000256" key="2">
    <source>
        <dbReference type="ARBA" id="ARBA00022980"/>
    </source>
</evidence>
<evidence type="ECO:0000256" key="4">
    <source>
        <dbReference type="ARBA" id="ARBA00035244"/>
    </source>
</evidence>